<dbReference type="Gramene" id="TraesJUL6B03G03648600.1">
    <property type="protein sequence ID" value="TraesJUL6B03G03648600.1.CDS1"/>
    <property type="gene ID" value="TraesJUL6B03G03648600"/>
</dbReference>
<organism evidence="2">
    <name type="scientific">Triticum aestivum</name>
    <name type="common">Wheat</name>
    <dbReference type="NCBI Taxonomy" id="4565"/>
    <lineage>
        <taxon>Eukaryota</taxon>
        <taxon>Viridiplantae</taxon>
        <taxon>Streptophyta</taxon>
        <taxon>Embryophyta</taxon>
        <taxon>Tracheophyta</taxon>
        <taxon>Spermatophyta</taxon>
        <taxon>Magnoliopsida</taxon>
        <taxon>Liliopsida</taxon>
        <taxon>Poales</taxon>
        <taxon>Poaceae</taxon>
        <taxon>BOP clade</taxon>
        <taxon>Pooideae</taxon>
        <taxon>Triticodae</taxon>
        <taxon>Triticeae</taxon>
        <taxon>Triticinae</taxon>
        <taxon>Triticum</taxon>
    </lineage>
</organism>
<reference evidence="2" key="2">
    <citation type="submission" date="2018-10" db="UniProtKB">
        <authorList>
            <consortium name="EnsemblPlants"/>
        </authorList>
    </citation>
    <scope>IDENTIFICATION</scope>
</reference>
<accession>A0A3B6PS07</accession>
<dbReference type="InterPro" id="IPR036047">
    <property type="entry name" value="F-box-like_dom_sf"/>
</dbReference>
<evidence type="ECO:0000259" key="1">
    <source>
        <dbReference type="Pfam" id="PF00646"/>
    </source>
</evidence>
<dbReference type="Gramene" id="TraesNOR6B03G03655080.1">
    <property type="protein sequence ID" value="TraesNOR6B03G03655080.1.CDS1"/>
    <property type="gene ID" value="TraesNOR6B03G03655080"/>
</dbReference>
<dbReference type="Gramene" id="TraesROB_scaffold_117197_01G000200.1">
    <property type="protein sequence ID" value="TraesROB_scaffold_117197_01G000200.1"/>
    <property type="gene ID" value="TraesROB_scaffold_117197_01G000200"/>
</dbReference>
<dbReference type="PANTHER" id="PTHR35828">
    <property type="entry name" value="OS08G0203800 PROTEIN-RELATED"/>
    <property type="match status" value="1"/>
</dbReference>
<dbReference type="SUPFAM" id="SSF81383">
    <property type="entry name" value="F-box domain"/>
    <property type="match status" value="1"/>
</dbReference>
<keyword evidence="3" id="KW-1185">Reference proteome</keyword>
<dbReference type="Gramene" id="TraesSYM6B03G03560340.1">
    <property type="protein sequence ID" value="TraesSYM6B03G03560340.1.CDS1"/>
    <property type="gene ID" value="TraesSYM6B03G03560340"/>
</dbReference>
<reference evidence="2" key="1">
    <citation type="submission" date="2018-08" db="EMBL/GenBank/DDBJ databases">
        <authorList>
            <person name="Rossello M."/>
        </authorList>
    </citation>
    <scope>NUCLEOTIDE SEQUENCE [LARGE SCALE GENOMIC DNA]</scope>
    <source>
        <strain evidence="2">cv. Chinese Spring</strain>
    </source>
</reference>
<dbReference type="Gramene" id="TraesARI6B03G03578700.1">
    <property type="protein sequence ID" value="TraesARI6B03G03578700.1.CDS1"/>
    <property type="gene ID" value="TraesARI6B03G03578700"/>
</dbReference>
<dbReference type="Gramene" id="TraesWEE_scaffold_001001_01G000100.1">
    <property type="protein sequence ID" value="TraesWEE_scaffold_001001_01G000100.1"/>
    <property type="gene ID" value="TraesWEE_scaffold_001001_01G000100"/>
</dbReference>
<name>A0A3B6PS07_WHEAT</name>
<evidence type="ECO:0000313" key="3">
    <source>
        <dbReference type="Proteomes" id="UP000019116"/>
    </source>
</evidence>
<dbReference type="OMA" id="SESMWSK"/>
<dbReference type="Gramene" id="TraesCS6B02G403300.1">
    <property type="protein sequence ID" value="TraesCS6B02G403300.1.cds1"/>
    <property type="gene ID" value="TraesCS6B02G403300"/>
</dbReference>
<evidence type="ECO:0000313" key="2">
    <source>
        <dbReference type="EnsemblPlants" id="TraesCS6B02G403300.1.cds1"/>
    </source>
</evidence>
<proteinExistence type="predicted"/>
<dbReference type="Gramene" id="TraesCS6B03G1139200.1">
    <property type="protein sequence ID" value="TraesCS6B03G1139200.1.CDS1"/>
    <property type="gene ID" value="TraesCS6B03G1139200"/>
</dbReference>
<dbReference type="AlphaFoldDB" id="A0A3B6PS07"/>
<dbReference type="Gramene" id="TraesCAD_scaffold_017080_01G000100.1">
    <property type="protein sequence ID" value="TraesCAD_scaffold_017080_01G000100.1"/>
    <property type="gene ID" value="TraesCAD_scaffold_017080_01G000100"/>
</dbReference>
<dbReference type="PANTHER" id="PTHR35828:SF34">
    <property type="entry name" value="F-BOX DOMAIN-CONTAINING PROTEIN"/>
    <property type="match status" value="1"/>
</dbReference>
<dbReference type="EnsemblPlants" id="TraesCS6B02G403300.1">
    <property type="protein sequence ID" value="TraesCS6B02G403300.1.cds1"/>
    <property type="gene ID" value="TraesCS6B02G403300"/>
</dbReference>
<dbReference type="InterPro" id="IPR001810">
    <property type="entry name" value="F-box_dom"/>
</dbReference>
<dbReference type="OrthoDB" id="719408at2759"/>
<protein>
    <recommendedName>
        <fullName evidence="1">F-box domain-containing protein</fullName>
    </recommendedName>
</protein>
<dbReference type="Pfam" id="PF00646">
    <property type="entry name" value="F-box"/>
    <property type="match status" value="1"/>
</dbReference>
<feature type="domain" description="F-box" evidence="1">
    <location>
        <begin position="13"/>
        <end position="53"/>
    </location>
</feature>
<dbReference type="Proteomes" id="UP000019116">
    <property type="component" value="Chromosome 6B"/>
</dbReference>
<dbReference type="Gene3D" id="1.20.1280.50">
    <property type="match status" value="1"/>
</dbReference>
<dbReference type="Gramene" id="TraesRN6B0101115500.1">
    <property type="protein sequence ID" value="TraesRN6B0101115500.1"/>
    <property type="gene ID" value="TraesRN6B0101115500"/>
</dbReference>
<sequence length="425" mass="48022">MDEMAAPQPEAVSLPEDAVREILVRVEGTAALFRCAVTCKSWSRLVADASFLRRRWPDDHGASRFLARFLAPKRLDRTDPNFRTGEPMFATFLVPTPRSVFTRRSLGSFFPDADTCLLDGMEPLTARHGLLLVRLFPDVSAGYKHDKSVVNLVVCNLLTRVCEVLPPLCGHLNFTKSGYAILTSAECSSSAEQQSLQSTFFKVLIIGTMKFGPPSLYTFSSSDSRWSKPIKLTFDTAGGIRDSKHPDTIVSRGKVHWSVRNWYPDYSLDMDMKTFHISQTMIMDRTTYSETNKDPQLAVTADGMPLVLLLSRPGLELKICTRQDEKKSDDGAIVKAGWLTTRTVELKPPRQIKRRPEKIYMRLLGEKSGTMLLKDSQRQIYIADLETGVMEQFELPDGFDGLNRQKVVLLEMDWPALFISWLGKW</sequence>